<sequence length="261" mass="27814">MQRGLARHGARLGRAIADVVLAGLLGREWLLDSHYATRSHVAVLRRPLDPTRYREGLADRAPIVLLPGIYEDWQFLHPLADLMHELGHPTHAVVELRRTTTGIERGAEIVSAELERLDLRGAVLLAHSKGGLIGKKVMLGPSGWRVARLVAIATPFSGSAWGDVLPVRAIRALAPSSPDVLALAAETAVNARITSIYPLFDPHVPGGSELPGAENVRLPIAGHSRILADPVALRAVGRAVAGAAEEAERAAGDAPLGDRSR</sequence>
<dbReference type="Gene3D" id="3.40.50.1820">
    <property type="entry name" value="alpha/beta hydrolase"/>
    <property type="match status" value="1"/>
</dbReference>
<evidence type="ECO:0000313" key="1">
    <source>
        <dbReference type="EMBL" id="GMA28453.1"/>
    </source>
</evidence>
<dbReference type="AlphaFoldDB" id="A0AA37XB81"/>
<reference evidence="1 2" key="1">
    <citation type="journal article" date="2014" name="Int. J. Syst. Evol. Microbiol.">
        <title>Complete genome sequence of Corynebacterium casei LMG S-19264T (=DSM 44701T), isolated from a smear-ripened cheese.</title>
        <authorList>
            <consortium name="US DOE Joint Genome Institute (JGI-PGF)"/>
            <person name="Walter F."/>
            <person name="Albersmeier A."/>
            <person name="Kalinowski J."/>
            <person name="Ruckert C."/>
        </authorList>
    </citation>
    <scope>NUCLEOTIDE SEQUENCE [LARGE SCALE GENOMIC DNA]</scope>
    <source>
        <strain evidence="1 2">NBRC 112289</strain>
    </source>
</reference>
<accession>A0AA37XB81</accession>
<proteinExistence type="predicted"/>
<dbReference type="EMBL" id="BSUL01000001">
    <property type="protein sequence ID" value="GMA28453.1"/>
    <property type="molecule type" value="Genomic_DNA"/>
</dbReference>
<comment type="caution">
    <text evidence="1">The sequence shown here is derived from an EMBL/GenBank/DDBJ whole genome shotgun (WGS) entry which is preliminary data.</text>
</comment>
<dbReference type="InterPro" id="IPR029058">
    <property type="entry name" value="AB_hydrolase_fold"/>
</dbReference>
<gene>
    <name evidence="1" type="ORF">GCM10025874_17060</name>
</gene>
<name>A0AA37XB81_9MICO</name>
<dbReference type="Proteomes" id="UP001157160">
    <property type="component" value="Unassembled WGS sequence"/>
</dbReference>
<dbReference type="RefSeq" id="WP_284231790.1">
    <property type="nucleotide sequence ID" value="NZ_BSUL01000001.1"/>
</dbReference>
<protein>
    <recommendedName>
        <fullName evidence="3">Alpha/beta hydrolase</fullName>
    </recommendedName>
</protein>
<evidence type="ECO:0008006" key="3">
    <source>
        <dbReference type="Google" id="ProtNLM"/>
    </source>
</evidence>
<organism evidence="1 2">
    <name type="scientific">Arenivirga flava</name>
    <dbReference type="NCBI Taxonomy" id="1930060"/>
    <lineage>
        <taxon>Bacteria</taxon>
        <taxon>Bacillati</taxon>
        <taxon>Actinomycetota</taxon>
        <taxon>Actinomycetes</taxon>
        <taxon>Micrococcales</taxon>
        <taxon>Microbacteriaceae</taxon>
        <taxon>Arenivirga</taxon>
    </lineage>
</organism>
<keyword evidence="2" id="KW-1185">Reference proteome</keyword>
<evidence type="ECO:0000313" key="2">
    <source>
        <dbReference type="Proteomes" id="UP001157160"/>
    </source>
</evidence>
<dbReference type="SUPFAM" id="SSF53474">
    <property type="entry name" value="alpha/beta-Hydrolases"/>
    <property type="match status" value="1"/>
</dbReference>